<keyword evidence="3" id="KW-0067">ATP-binding</keyword>
<sequence>MCLKCFNTSIEGRPKLYRKLTLLVPISIYGFITLVSLFSCLPELLARARALSGTLNCTCTSVFDCNSTIGFNCRRDIAEDAESNYLRLLIPLVSLVFLPIVIFILKYTCLCITSMIENVLNSIRLQRSWIRRQHNEPLGKLLNELYTSITEIVDREAMEEYAKQYLGKYLEELSQCDNFGNDMTFMMAGSVAESFCLPFYPGSVINYTHANISDFDIMLTSKTASASFERNNNSKYYVVYDEGFLDRGFVYLLDKEKNEQFSPRLLKLDFAKTALKMKPNDFKSQKSLSRYLMEIYCCSCMEVIEIKISGPAITIIDPLSSKGFYSDITFAMYCNEWPGMVSDWERRPKKWPKPQDVERIANLGCFLVPKSQALSDREDMTWRISFSKSEVELANLMPPVAKMCFMGLKAIIRDQFAKFPHIISGYCFKSIFLYNLEKTDPEIWLSRSEENISRCFNILLDEVISTFENGLCPHFWIPRIDLFKEYSGGTLSAATTVLNKAKESPTLYIEPFPKGYLESFPKIDQIKVDTECEMDQLV</sequence>
<dbReference type="Proteomes" id="UP000594262">
    <property type="component" value="Unplaced"/>
</dbReference>
<evidence type="ECO:0000259" key="5">
    <source>
        <dbReference type="Pfam" id="PF03281"/>
    </source>
</evidence>
<dbReference type="EnsemblMetazoa" id="CLYHEMT014418.1">
    <property type="protein sequence ID" value="CLYHEMP014418.1"/>
    <property type="gene ID" value="CLYHEMG014418"/>
</dbReference>
<dbReference type="SMART" id="SM01265">
    <property type="entry name" value="Mab-21"/>
    <property type="match status" value="1"/>
</dbReference>
<reference evidence="7" key="1">
    <citation type="submission" date="2021-01" db="UniProtKB">
        <authorList>
            <consortium name="EnsemblMetazoa"/>
        </authorList>
    </citation>
    <scope>IDENTIFICATION</scope>
</reference>
<evidence type="ECO:0000313" key="8">
    <source>
        <dbReference type="Proteomes" id="UP000594262"/>
    </source>
</evidence>
<organism evidence="7 8">
    <name type="scientific">Clytia hemisphaerica</name>
    <dbReference type="NCBI Taxonomy" id="252671"/>
    <lineage>
        <taxon>Eukaryota</taxon>
        <taxon>Metazoa</taxon>
        <taxon>Cnidaria</taxon>
        <taxon>Hydrozoa</taxon>
        <taxon>Hydroidolina</taxon>
        <taxon>Leptothecata</taxon>
        <taxon>Obeliida</taxon>
        <taxon>Clytiidae</taxon>
        <taxon>Clytia</taxon>
    </lineage>
</organism>
<feature type="transmembrane region" description="Helical" evidence="4">
    <location>
        <begin position="85"/>
        <end position="105"/>
    </location>
</feature>
<feature type="domain" description="Mab-21-like HhH/H2TH-like" evidence="6">
    <location>
        <begin position="402"/>
        <end position="496"/>
    </location>
</feature>
<dbReference type="Pfam" id="PF20266">
    <property type="entry name" value="Mab-21_C"/>
    <property type="match status" value="1"/>
</dbReference>
<name>A0A7M6DKY1_9CNID</name>
<keyword evidence="4" id="KW-0812">Transmembrane</keyword>
<dbReference type="GO" id="GO:0005524">
    <property type="term" value="F:ATP binding"/>
    <property type="evidence" value="ECO:0007669"/>
    <property type="project" value="UniProtKB-KW"/>
</dbReference>
<feature type="domain" description="Mab-21-like nucleotidyltransferase" evidence="5">
    <location>
        <begin position="303"/>
        <end position="393"/>
    </location>
</feature>
<proteinExistence type="inferred from homology"/>
<dbReference type="GO" id="GO:0016779">
    <property type="term" value="F:nucleotidyltransferase activity"/>
    <property type="evidence" value="ECO:0007669"/>
    <property type="project" value="UniProtKB-ARBA"/>
</dbReference>
<keyword evidence="4" id="KW-1133">Transmembrane helix</keyword>
<keyword evidence="4" id="KW-0472">Membrane</keyword>
<evidence type="ECO:0000259" key="6">
    <source>
        <dbReference type="Pfam" id="PF20266"/>
    </source>
</evidence>
<evidence type="ECO:0000256" key="1">
    <source>
        <dbReference type="ARBA" id="ARBA00001946"/>
    </source>
</evidence>
<dbReference type="AlphaFoldDB" id="A0A7M6DKY1"/>
<keyword evidence="8" id="KW-1185">Reference proteome</keyword>
<comment type="cofactor">
    <cofactor evidence="1">
        <name>Mg(2+)</name>
        <dbReference type="ChEBI" id="CHEBI:18420"/>
    </cofactor>
</comment>
<keyword evidence="3" id="KW-0547">Nucleotide-binding</keyword>
<evidence type="ECO:0000256" key="2">
    <source>
        <dbReference type="ARBA" id="ARBA00008307"/>
    </source>
</evidence>
<dbReference type="InterPro" id="IPR046906">
    <property type="entry name" value="Mab-21_HhH/H2TH-like"/>
</dbReference>
<comment type="similarity">
    <text evidence="2">Belongs to the mab-21 family.</text>
</comment>
<feature type="transmembrane region" description="Helical" evidence="4">
    <location>
        <begin position="20"/>
        <end position="41"/>
    </location>
</feature>
<dbReference type="PANTHER" id="PTHR10656">
    <property type="entry name" value="CELL FATE DETERMINING PROTEIN MAB21-RELATED"/>
    <property type="match status" value="1"/>
</dbReference>
<dbReference type="InterPro" id="IPR046903">
    <property type="entry name" value="Mab-21-like_nuc_Trfase"/>
</dbReference>
<evidence type="ECO:0000313" key="7">
    <source>
        <dbReference type="EnsemblMetazoa" id="CLYHEMP014418.1"/>
    </source>
</evidence>
<evidence type="ECO:0008006" key="9">
    <source>
        <dbReference type="Google" id="ProtNLM"/>
    </source>
</evidence>
<accession>A0A7M6DKY1</accession>
<evidence type="ECO:0000256" key="3">
    <source>
        <dbReference type="ARBA" id="ARBA00022840"/>
    </source>
</evidence>
<dbReference type="OrthoDB" id="5988859at2759"/>
<dbReference type="PANTHER" id="PTHR10656:SF69">
    <property type="entry name" value="MAB-21-LIKE HHH_H2TH-LIKE DOMAIN-CONTAINING PROTEIN"/>
    <property type="match status" value="1"/>
</dbReference>
<dbReference type="Gene3D" id="1.10.1410.40">
    <property type="match status" value="1"/>
</dbReference>
<dbReference type="Pfam" id="PF03281">
    <property type="entry name" value="Mab-21"/>
    <property type="match status" value="1"/>
</dbReference>
<evidence type="ECO:0000256" key="4">
    <source>
        <dbReference type="SAM" id="Phobius"/>
    </source>
</evidence>
<protein>
    <recommendedName>
        <fullName evidence="9">Mab-21-like nucleotidyltransferase domain-containing protein</fullName>
    </recommendedName>
</protein>
<dbReference type="InterPro" id="IPR024810">
    <property type="entry name" value="MAB21L/cGLR"/>
</dbReference>